<evidence type="ECO:0000259" key="5">
    <source>
        <dbReference type="Pfam" id="PF00582"/>
    </source>
</evidence>
<evidence type="ECO:0000313" key="7">
    <source>
        <dbReference type="Proteomes" id="UP000236379"/>
    </source>
</evidence>
<sequence length="222" mass="23509">MAHTALSGGPQQGLAWGSSVATPSGPRITGALRSSGNGLVMERAQPETQEDTMFERILVTTDGSPFANLALPVAADLARRYGATLTVLHVVPGPVALTEGAAYAFDYDTERRRQLALGQQILEEAKARIDLPGVQLISREGLRTDEIIAQEVGRGAFQLVVMSTHGRSGLAHFFLGSVAEGLLRRVQVPVFLVRAPEPATAHGDTVHGDSGHADTAPQEART</sequence>
<evidence type="ECO:0000256" key="4">
    <source>
        <dbReference type="SAM" id="MobiDB-lite"/>
    </source>
</evidence>
<dbReference type="SUPFAM" id="SSF52402">
    <property type="entry name" value="Adenine nucleotide alpha hydrolases-like"/>
    <property type="match status" value="1"/>
</dbReference>
<dbReference type="Gene3D" id="3.40.50.620">
    <property type="entry name" value="HUPs"/>
    <property type="match status" value="1"/>
</dbReference>
<feature type="region of interest" description="Disordered" evidence="4">
    <location>
        <begin position="1"/>
        <end position="20"/>
    </location>
</feature>
<gene>
    <name evidence="6" type="ORF">CVO96_19170</name>
</gene>
<dbReference type="PANTHER" id="PTHR46268">
    <property type="entry name" value="STRESS RESPONSE PROTEIN NHAX"/>
    <property type="match status" value="1"/>
</dbReference>
<comment type="caution">
    <text evidence="6">The sequence shown here is derived from an EMBL/GenBank/DDBJ whole genome shotgun (WGS) entry which is preliminary data.</text>
</comment>
<dbReference type="Pfam" id="PF00582">
    <property type="entry name" value="Usp"/>
    <property type="match status" value="1"/>
</dbReference>
<evidence type="ECO:0000256" key="1">
    <source>
        <dbReference type="ARBA" id="ARBA00008791"/>
    </source>
</evidence>
<keyword evidence="2" id="KW-0547">Nucleotide-binding</keyword>
<dbReference type="AlphaFoldDB" id="A0A2K3USQ1"/>
<reference evidence="6 7" key="1">
    <citation type="submission" date="2018-01" db="EMBL/GenBank/DDBJ databases">
        <title>Deinococcus koreensis sp. nov., a radiation-resistant bacterium isolated from river water.</title>
        <authorList>
            <person name="Choi A."/>
        </authorList>
    </citation>
    <scope>NUCLEOTIDE SEQUENCE [LARGE SCALE GENOMIC DNA]</scope>
    <source>
        <strain evidence="6 7">SJW1-2</strain>
    </source>
</reference>
<proteinExistence type="inferred from homology"/>
<feature type="region of interest" description="Disordered" evidence="4">
    <location>
        <begin position="200"/>
        <end position="222"/>
    </location>
</feature>
<dbReference type="GO" id="GO:0005524">
    <property type="term" value="F:ATP binding"/>
    <property type="evidence" value="ECO:0007669"/>
    <property type="project" value="UniProtKB-KW"/>
</dbReference>
<dbReference type="PRINTS" id="PR01438">
    <property type="entry name" value="UNVRSLSTRESS"/>
</dbReference>
<dbReference type="CDD" id="cd00293">
    <property type="entry name" value="USP-like"/>
    <property type="match status" value="1"/>
</dbReference>
<keyword evidence="7" id="KW-1185">Reference proteome</keyword>
<dbReference type="InterPro" id="IPR006015">
    <property type="entry name" value="Universal_stress_UspA"/>
</dbReference>
<evidence type="ECO:0000313" key="6">
    <source>
        <dbReference type="EMBL" id="PNY79548.1"/>
    </source>
</evidence>
<dbReference type="InterPro" id="IPR014729">
    <property type="entry name" value="Rossmann-like_a/b/a_fold"/>
</dbReference>
<comment type="similarity">
    <text evidence="1">Belongs to the universal stress protein A family.</text>
</comment>
<keyword evidence="3" id="KW-0067">ATP-binding</keyword>
<dbReference type="EMBL" id="PPPD01000003">
    <property type="protein sequence ID" value="PNY79548.1"/>
    <property type="molecule type" value="Genomic_DNA"/>
</dbReference>
<organism evidence="6 7">
    <name type="scientific">Deinococcus koreensis</name>
    <dbReference type="NCBI Taxonomy" id="2054903"/>
    <lineage>
        <taxon>Bacteria</taxon>
        <taxon>Thermotogati</taxon>
        <taxon>Deinococcota</taxon>
        <taxon>Deinococci</taxon>
        <taxon>Deinococcales</taxon>
        <taxon>Deinococcaceae</taxon>
        <taxon>Deinococcus</taxon>
    </lineage>
</organism>
<evidence type="ECO:0000256" key="3">
    <source>
        <dbReference type="ARBA" id="ARBA00022840"/>
    </source>
</evidence>
<name>A0A2K3USQ1_9DEIO</name>
<feature type="domain" description="UspA" evidence="5">
    <location>
        <begin position="53"/>
        <end position="194"/>
    </location>
</feature>
<accession>A0A2K3USQ1</accession>
<dbReference type="OrthoDB" id="5564966at2"/>
<dbReference type="InterPro" id="IPR006016">
    <property type="entry name" value="UspA"/>
</dbReference>
<dbReference type="Proteomes" id="UP000236379">
    <property type="component" value="Unassembled WGS sequence"/>
</dbReference>
<evidence type="ECO:0000256" key="2">
    <source>
        <dbReference type="ARBA" id="ARBA00022741"/>
    </source>
</evidence>
<protein>
    <recommendedName>
        <fullName evidence="5">UspA domain-containing protein</fullName>
    </recommendedName>
</protein>
<dbReference type="PANTHER" id="PTHR46268:SF27">
    <property type="entry name" value="UNIVERSAL STRESS PROTEIN RV2623"/>
    <property type="match status" value="1"/>
</dbReference>